<dbReference type="GO" id="GO:0005737">
    <property type="term" value="C:cytoplasm"/>
    <property type="evidence" value="ECO:0007669"/>
    <property type="project" value="UniProtKB-ARBA"/>
</dbReference>
<dbReference type="InterPro" id="IPR055343">
    <property type="entry name" value="CREG_beta-barrel"/>
</dbReference>
<comment type="caution">
    <text evidence="3">The sequence shown here is derived from an EMBL/GenBank/DDBJ whole genome shotgun (WGS) entry which is preliminary data.</text>
</comment>
<dbReference type="EMBL" id="JFKB01000001">
    <property type="protein sequence ID" value="OSQ50400.1"/>
    <property type="molecule type" value="Genomic_DNA"/>
</dbReference>
<proteinExistence type="predicted"/>
<evidence type="ECO:0000259" key="2">
    <source>
        <dbReference type="Pfam" id="PF13883"/>
    </source>
</evidence>
<dbReference type="InterPro" id="IPR012349">
    <property type="entry name" value="Split_barrel_FMN-bd"/>
</dbReference>
<evidence type="ECO:0000259" key="1">
    <source>
        <dbReference type="Pfam" id="PF10615"/>
    </source>
</evidence>
<dbReference type="Gene3D" id="3.20.180.10">
    <property type="entry name" value="PNP-oxidase-like"/>
    <property type="match status" value="1"/>
</dbReference>
<dbReference type="PANTHER" id="PTHR13343">
    <property type="entry name" value="CREG1 PROTEIN"/>
    <property type="match status" value="1"/>
</dbReference>
<evidence type="ECO:0000313" key="3">
    <source>
        <dbReference type="EMBL" id="OSQ50400.1"/>
    </source>
</evidence>
<feature type="domain" description="DUF2470" evidence="1">
    <location>
        <begin position="175"/>
        <end position="248"/>
    </location>
</feature>
<dbReference type="Gene3D" id="2.30.110.10">
    <property type="entry name" value="Electron Transport, Fmn-binding Protein, Chain A"/>
    <property type="match status" value="1"/>
</dbReference>
<dbReference type="AlphaFoldDB" id="A0A1Y2LGH9"/>
<accession>A0A1Y2LGH9</accession>
<evidence type="ECO:0000313" key="4">
    <source>
        <dbReference type="Proteomes" id="UP000193396"/>
    </source>
</evidence>
<organism evidence="3 4">
    <name type="scientific">Thalassospira alkalitolerans</name>
    <dbReference type="NCBI Taxonomy" id="1293890"/>
    <lineage>
        <taxon>Bacteria</taxon>
        <taxon>Pseudomonadati</taxon>
        <taxon>Pseudomonadota</taxon>
        <taxon>Alphaproteobacteria</taxon>
        <taxon>Rhodospirillales</taxon>
        <taxon>Thalassospiraceae</taxon>
        <taxon>Thalassospira</taxon>
    </lineage>
</organism>
<dbReference type="PANTHER" id="PTHR13343:SF17">
    <property type="entry name" value="CELLULAR REPRESSOR OF E1A-STIMULATED GENES, ISOFORM A"/>
    <property type="match status" value="1"/>
</dbReference>
<sequence length="257" mass="28329">MPDSKNQNGNAACDLRRMMRRAPHTVLATTARDHKQVTDGWPVTSMVVPAVHIDGSPILLISDLADHTRHLQSDPRLSLLFIDQLNDPAQNKRIDTDSARLTIFGRAVPDTAPDTRKRYLTAHPDAGQYADFADFGFYHVAVEAVYWVGGFGKQRRLNGNQFIAGGCLSLVAGHDDVVGHMNNDHADAIADIVGHFTDKNKNDGWKMIAIDCDGMDLERDSADSPRLRIEFPGTIKSPGDARDILVEMCEKARGQMA</sequence>
<dbReference type="SUPFAM" id="SSF50475">
    <property type="entry name" value="FMN-binding split barrel"/>
    <property type="match status" value="1"/>
</dbReference>
<gene>
    <name evidence="3" type="ORF">TALK_02835</name>
</gene>
<dbReference type="InterPro" id="IPR037119">
    <property type="entry name" value="Haem_oxidase_HugZ-like_sf"/>
</dbReference>
<dbReference type="OrthoDB" id="9814594at2"/>
<reference evidence="3 4" key="1">
    <citation type="submission" date="2014-03" db="EMBL/GenBank/DDBJ databases">
        <title>The draft genome sequence of Thalassospira alkalitolerans JCM 18968.</title>
        <authorList>
            <person name="Lai Q."/>
            <person name="Shao Z."/>
        </authorList>
    </citation>
    <scope>NUCLEOTIDE SEQUENCE [LARGE SCALE GENOMIC DNA]</scope>
    <source>
        <strain evidence="3 4">JCM 18968</strain>
    </source>
</reference>
<keyword evidence="4" id="KW-1185">Reference proteome</keyword>
<name>A0A1Y2LGH9_9PROT</name>
<dbReference type="Pfam" id="PF10615">
    <property type="entry name" value="DUF2470"/>
    <property type="match status" value="1"/>
</dbReference>
<dbReference type="Proteomes" id="UP000193396">
    <property type="component" value="Unassembled WGS sequence"/>
</dbReference>
<feature type="domain" description="CREG-like beta-barrel" evidence="2">
    <location>
        <begin position="11"/>
        <end position="162"/>
    </location>
</feature>
<dbReference type="RefSeq" id="WP_085615587.1">
    <property type="nucleotide sequence ID" value="NZ_JFKB01000001.1"/>
</dbReference>
<dbReference type="Pfam" id="PF13883">
    <property type="entry name" value="CREG_beta-barrel"/>
    <property type="match status" value="1"/>
</dbReference>
<dbReference type="InterPro" id="IPR019595">
    <property type="entry name" value="DUF2470"/>
</dbReference>
<protein>
    <submittedName>
        <fullName evidence="3">Pyridoxamine 5'-phosphate oxidase</fullName>
    </submittedName>
</protein>
<dbReference type="STRING" id="1293890.TALK_02835"/>